<dbReference type="AlphaFoldDB" id="A0A7M3MHQ4"/>
<reference evidence="1 2" key="1">
    <citation type="submission" date="2018-06" db="EMBL/GenBank/DDBJ databases">
        <title>Complete genome of Desulfovibrio indonesiensis P37SLT.</title>
        <authorList>
            <person name="Crispim J.S."/>
            <person name="Vidigal P.M.P."/>
            <person name="Silva L.C.F."/>
            <person name="Laguardia C.N."/>
            <person name="Araujo L.C."/>
            <person name="Dias R.S."/>
            <person name="Sousa M.P."/>
            <person name="Paula S.O."/>
            <person name="Silva C."/>
        </authorList>
    </citation>
    <scope>NUCLEOTIDE SEQUENCE [LARGE SCALE GENOMIC DNA]</scope>
    <source>
        <strain evidence="1 2">P37SLT</strain>
    </source>
</reference>
<gene>
    <name evidence="1" type="ORF">DPQ33_04720</name>
</gene>
<comment type="caution">
    <text evidence="1">The sequence shown here is derived from an EMBL/GenBank/DDBJ whole genome shotgun (WGS) entry which is preliminary data.</text>
</comment>
<proteinExistence type="predicted"/>
<dbReference type="RefSeq" id="WP_144302035.1">
    <property type="nucleotide sequence ID" value="NZ_QMIE01000003.1"/>
</dbReference>
<name>A0A7M3MHQ4_9BACT</name>
<dbReference type="EMBL" id="QMIE01000003">
    <property type="protein sequence ID" value="TVM18780.1"/>
    <property type="molecule type" value="Genomic_DNA"/>
</dbReference>
<organism evidence="1 2">
    <name type="scientific">Oceanidesulfovibrio indonesiensis</name>
    <dbReference type="NCBI Taxonomy" id="54767"/>
    <lineage>
        <taxon>Bacteria</taxon>
        <taxon>Pseudomonadati</taxon>
        <taxon>Thermodesulfobacteriota</taxon>
        <taxon>Desulfovibrionia</taxon>
        <taxon>Desulfovibrionales</taxon>
        <taxon>Desulfovibrionaceae</taxon>
        <taxon>Oceanidesulfovibrio</taxon>
    </lineage>
</organism>
<keyword evidence="2" id="KW-1185">Reference proteome</keyword>
<dbReference type="Proteomes" id="UP000448292">
    <property type="component" value="Unassembled WGS sequence"/>
</dbReference>
<protein>
    <submittedName>
        <fullName evidence="1">Uncharacterized protein</fullName>
    </submittedName>
</protein>
<dbReference type="OrthoDB" id="5455807at2"/>
<accession>A0A7M3MHQ4</accession>
<sequence length="134" mass="14497">MEEKHAQDQGSFEEITLVNDAGASIVFQGRVHAENSFYDGETGTLTVQRLYVTSDGHQAYSVVSGAGASKERRAYIIKREGQLCRINNGLFDVTINAADLLTAVKGLCGLQEDARQSDFLGEALGQDQDIAANE</sequence>
<evidence type="ECO:0000313" key="1">
    <source>
        <dbReference type="EMBL" id="TVM18780.1"/>
    </source>
</evidence>
<evidence type="ECO:0000313" key="2">
    <source>
        <dbReference type="Proteomes" id="UP000448292"/>
    </source>
</evidence>